<dbReference type="PRINTS" id="PR00723">
    <property type="entry name" value="SUBTILISIN"/>
</dbReference>
<dbReference type="InterPro" id="IPR022398">
    <property type="entry name" value="Peptidase_S8_His-AS"/>
</dbReference>
<evidence type="ECO:0000256" key="3">
    <source>
        <dbReference type="ARBA" id="ARBA00022801"/>
    </source>
</evidence>
<dbReference type="Proteomes" id="UP000807716">
    <property type="component" value="Unassembled WGS sequence"/>
</dbReference>
<dbReference type="PANTHER" id="PTHR43806:SF11">
    <property type="entry name" value="CEREVISIN-RELATED"/>
    <property type="match status" value="1"/>
</dbReference>
<feature type="non-terminal residue" evidence="8">
    <location>
        <position position="221"/>
    </location>
</feature>
<dbReference type="InterPro" id="IPR000209">
    <property type="entry name" value="Peptidase_S8/S53_dom"/>
</dbReference>
<feature type="non-terminal residue" evidence="8">
    <location>
        <position position="1"/>
    </location>
</feature>
<dbReference type="GO" id="GO:0006508">
    <property type="term" value="P:proteolysis"/>
    <property type="evidence" value="ECO:0007669"/>
    <property type="project" value="UniProtKB-KW"/>
</dbReference>
<dbReference type="InterPro" id="IPR023827">
    <property type="entry name" value="Peptidase_S8_Asp-AS"/>
</dbReference>
<comment type="caution">
    <text evidence="8">The sequence shown here is derived from an EMBL/GenBank/DDBJ whole genome shotgun (WGS) entry which is preliminary data.</text>
</comment>
<dbReference type="PROSITE" id="PS51892">
    <property type="entry name" value="SUBTILASE"/>
    <property type="match status" value="1"/>
</dbReference>
<keyword evidence="9" id="KW-1185">Reference proteome</keyword>
<reference evidence="8" key="1">
    <citation type="journal article" date="2020" name="Fungal Divers.">
        <title>Resolving the Mortierellaceae phylogeny through synthesis of multi-gene phylogenetics and phylogenomics.</title>
        <authorList>
            <person name="Vandepol N."/>
            <person name="Liber J."/>
            <person name="Desiro A."/>
            <person name="Na H."/>
            <person name="Kennedy M."/>
            <person name="Barry K."/>
            <person name="Grigoriev I.V."/>
            <person name="Miller A.N."/>
            <person name="O'Donnell K."/>
            <person name="Stajich J.E."/>
            <person name="Bonito G."/>
        </authorList>
    </citation>
    <scope>NUCLEOTIDE SEQUENCE</scope>
    <source>
        <strain evidence="8">BC1065</strain>
    </source>
</reference>
<evidence type="ECO:0000256" key="1">
    <source>
        <dbReference type="ARBA" id="ARBA00011073"/>
    </source>
</evidence>
<feature type="active site" description="Charge relay system" evidence="5">
    <location>
        <position position="41"/>
    </location>
</feature>
<evidence type="ECO:0000259" key="7">
    <source>
        <dbReference type="Pfam" id="PF00082"/>
    </source>
</evidence>
<dbReference type="GO" id="GO:0005615">
    <property type="term" value="C:extracellular space"/>
    <property type="evidence" value="ECO:0007669"/>
    <property type="project" value="TreeGrafter"/>
</dbReference>
<dbReference type="AlphaFoldDB" id="A0A9P6PKY1"/>
<dbReference type="InterPro" id="IPR036852">
    <property type="entry name" value="Peptidase_S8/S53_dom_sf"/>
</dbReference>
<dbReference type="PANTHER" id="PTHR43806">
    <property type="entry name" value="PEPTIDASE S8"/>
    <property type="match status" value="1"/>
</dbReference>
<organism evidence="8 9">
    <name type="scientific">Actinomortierella ambigua</name>
    <dbReference type="NCBI Taxonomy" id="1343610"/>
    <lineage>
        <taxon>Eukaryota</taxon>
        <taxon>Fungi</taxon>
        <taxon>Fungi incertae sedis</taxon>
        <taxon>Mucoromycota</taxon>
        <taxon>Mortierellomycotina</taxon>
        <taxon>Mortierellomycetes</taxon>
        <taxon>Mortierellales</taxon>
        <taxon>Mortierellaceae</taxon>
        <taxon>Actinomortierella</taxon>
    </lineage>
</organism>
<sequence>DGVTVYVIDTGVNIDHDEFGDRAKWGKTVTPNDPDQDDDGHGTHCAGIIGSVRYGVSKKANIVAVKVLHSNGSGTTEDVISGVDYALKEHQAQAKAQGANYKGSVAHLSLAGGKSHTLDNAVNEAVRSGLHIAVAAGNDGRDACDYSPAGASEPITVGASTLGDESAYFSNSGSCVDVFAPGLNIKSTWIGNKAAFNAMSGTSMASSHVAGLIAYFLSLLP</sequence>
<evidence type="ECO:0000256" key="4">
    <source>
        <dbReference type="ARBA" id="ARBA00022825"/>
    </source>
</evidence>
<dbReference type="PROSITE" id="PS00136">
    <property type="entry name" value="SUBTILASE_ASP"/>
    <property type="match status" value="1"/>
</dbReference>
<dbReference type="OrthoDB" id="206201at2759"/>
<dbReference type="Pfam" id="PF00082">
    <property type="entry name" value="Peptidase_S8"/>
    <property type="match status" value="1"/>
</dbReference>
<name>A0A9P6PKY1_9FUNG</name>
<feature type="active site" description="Charge relay system" evidence="5">
    <location>
        <position position="203"/>
    </location>
</feature>
<dbReference type="PROSITE" id="PS00137">
    <property type="entry name" value="SUBTILASE_HIS"/>
    <property type="match status" value="1"/>
</dbReference>
<evidence type="ECO:0000256" key="2">
    <source>
        <dbReference type="ARBA" id="ARBA00022670"/>
    </source>
</evidence>
<dbReference type="InterPro" id="IPR015500">
    <property type="entry name" value="Peptidase_S8_subtilisin-rel"/>
</dbReference>
<dbReference type="GO" id="GO:0004252">
    <property type="term" value="F:serine-type endopeptidase activity"/>
    <property type="evidence" value="ECO:0007669"/>
    <property type="project" value="UniProtKB-UniRule"/>
</dbReference>
<evidence type="ECO:0000313" key="9">
    <source>
        <dbReference type="Proteomes" id="UP000807716"/>
    </source>
</evidence>
<dbReference type="Gene3D" id="3.40.50.200">
    <property type="entry name" value="Peptidase S8/S53 domain"/>
    <property type="match status" value="1"/>
</dbReference>
<keyword evidence="3 5" id="KW-0378">Hydrolase</keyword>
<proteinExistence type="inferred from homology"/>
<feature type="domain" description="Peptidase S8/S53" evidence="7">
    <location>
        <begin position="1"/>
        <end position="220"/>
    </location>
</feature>
<dbReference type="SUPFAM" id="SSF52743">
    <property type="entry name" value="Subtilisin-like"/>
    <property type="match status" value="1"/>
</dbReference>
<keyword evidence="4 5" id="KW-0720">Serine protease</keyword>
<dbReference type="InterPro" id="IPR034193">
    <property type="entry name" value="PCSK9_ProteinaseK-like"/>
</dbReference>
<dbReference type="FunFam" id="3.40.50.200:FF:000007">
    <property type="entry name" value="Subtilisin-like serine protease"/>
    <property type="match status" value="1"/>
</dbReference>
<dbReference type="CDD" id="cd04077">
    <property type="entry name" value="Peptidases_S8_PCSK9_ProteinaseK_like"/>
    <property type="match status" value="1"/>
</dbReference>
<protein>
    <submittedName>
        <fullName evidence="8">Serine protease</fullName>
    </submittedName>
</protein>
<feature type="active site" description="Charge relay system" evidence="5">
    <location>
        <position position="9"/>
    </location>
</feature>
<comment type="similarity">
    <text evidence="1 5">Belongs to the peptidase S8 family.</text>
</comment>
<accession>A0A9P6PKY1</accession>
<evidence type="ECO:0000313" key="8">
    <source>
        <dbReference type="EMBL" id="KAG0247171.1"/>
    </source>
</evidence>
<evidence type="ECO:0000256" key="6">
    <source>
        <dbReference type="SAM" id="MobiDB-lite"/>
    </source>
</evidence>
<keyword evidence="2 5" id="KW-0645">Protease</keyword>
<dbReference type="InterPro" id="IPR050131">
    <property type="entry name" value="Peptidase_S8_subtilisin-like"/>
</dbReference>
<feature type="region of interest" description="Disordered" evidence="6">
    <location>
        <begin position="23"/>
        <end position="42"/>
    </location>
</feature>
<evidence type="ECO:0000256" key="5">
    <source>
        <dbReference type="PROSITE-ProRule" id="PRU01240"/>
    </source>
</evidence>
<gene>
    <name evidence="8" type="primary">SUB8_1</name>
    <name evidence="8" type="ORF">DFQ27_002480</name>
</gene>
<dbReference type="EMBL" id="JAAAJB010001932">
    <property type="protein sequence ID" value="KAG0247171.1"/>
    <property type="molecule type" value="Genomic_DNA"/>
</dbReference>